<keyword evidence="5" id="KW-0677">Repeat</keyword>
<dbReference type="PRINTS" id="PR00019">
    <property type="entry name" value="LEURICHRPT"/>
</dbReference>
<dbReference type="InterPro" id="IPR053213">
    <property type="entry name" value="RLP29"/>
</dbReference>
<evidence type="ECO:0000256" key="4">
    <source>
        <dbReference type="ARBA" id="ARBA00022729"/>
    </source>
</evidence>
<reference evidence="10 11" key="1">
    <citation type="submission" date="2024-12" db="EMBL/GenBank/DDBJ databases">
        <title>The unique morphological basis and parallel evolutionary history of personate flowers in Penstemon.</title>
        <authorList>
            <person name="Depatie T.H."/>
            <person name="Wessinger C.A."/>
        </authorList>
    </citation>
    <scope>NUCLEOTIDE SEQUENCE [LARGE SCALE GENOMIC DNA]</scope>
    <source>
        <strain evidence="10">WTNN_2</strain>
        <tissue evidence="10">Leaf</tissue>
    </source>
</reference>
<dbReference type="PANTHER" id="PTHR48009">
    <property type="entry name" value="LEUCINE-RICH REPEAT (LRR) FAMILY PROTEIN"/>
    <property type="match status" value="1"/>
</dbReference>
<keyword evidence="3" id="KW-0812">Transmembrane</keyword>
<evidence type="ECO:0000256" key="3">
    <source>
        <dbReference type="ARBA" id="ARBA00022692"/>
    </source>
</evidence>
<accession>A0ABD3SXM8</accession>
<dbReference type="GO" id="GO:0016020">
    <property type="term" value="C:membrane"/>
    <property type="evidence" value="ECO:0007669"/>
    <property type="project" value="UniProtKB-SubCell"/>
</dbReference>
<dbReference type="AlphaFoldDB" id="A0ABD3SXM8"/>
<comment type="subcellular location">
    <subcellularLocation>
        <location evidence="1">Membrane</location>
        <topology evidence="1">Single-pass membrane protein</topology>
    </subcellularLocation>
</comment>
<evidence type="ECO:0000256" key="7">
    <source>
        <dbReference type="ARBA" id="ARBA00023136"/>
    </source>
</evidence>
<evidence type="ECO:0000256" key="1">
    <source>
        <dbReference type="ARBA" id="ARBA00004167"/>
    </source>
</evidence>
<dbReference type="PANTHER" id="PTHR48009:SF7">
    <property type="entry name" value="LEUCINE-RICH REPEAT (LRR) FAMILY PROTEIN"/>
    <property type="match status" value="1"/>
</dbReference>
<sequence>MATIKIHSCTTFIILLLVAQNSILSDSKTLESDIIVLQSIKQSIDPNSITPNSFLNTWNFKNDPCETTGIHFLGILCTIPETINSSSRVTAIDLEGDGLEGFLTPILGNLTELTLLNLKKNRFRGPIPNSVTNLKRLTRLLLSDNFFSGSIPSGFSTLKRLETIDLSLNRLSGSIPTSISSFRGLNQLTMSNNAFSGKIPNLRGLWQLNSLDLSSNQLYGNLPQLPTNLKSLSLAHNLLSGHVLSINRLRKLNTLDLSDNRLSGSINQEIFKLHDLTFVNVSSNVFTTIEVAKMANKPSQLRAIEAQNNRIRGHLPLNLISYENLNSVNLGHNLFRGVIPKEYGRGWRSLFLDYNFLEGKLPLGFRSGGRTRGSLAHNCLNCPNQVEICGGGQRPPSECIAHDHDV</sequence>
<evidence type="ECO:0000256" key="6">
    <source>
        <dbReference type="ARBA" id="ARBA00022989"/>
    </source>
</evidence>
<gene>
    <name evidence="10" type="ORF">ACJIZ3_018017</name>
</gene>
<organism evidence="10 11">
    <name type="scientific">Penstemon smallii</name>
    <dbReference type="NCBI Taxonomy" id="265156"/>
    <lineage>
        <taxon>Eukaryota</taxon>
        <taxon>Viridiplantae</taxon>
        <taxon>Streptophyta</taxon>
        <taxon>Embryophyta</taxon>
        <taxon>Tracheophyta</taxon>
        <taxon>Spermatophyta</taxon>
        <taxon>Magnoliopsida</taxon>
        <taxon>eudicotyledons</taxon>
        <taxon>Gunneridae</taxon>
        <taxon>Pentapetalae</taxon>
        <taxon>asterids</taxon>
        <taxon>lamiids</taxon>
        <taxon>Lamiales</taxon>
        <taxon>Plantaginaceae</taxon>
        <taxon>Cheloneae</taxon>
        <taxon>Penstemon</taxon>
    </lineage>
</organism>
<feature type="signal peptide" evidence="8">
    <location>
        <begin position="1"/>
        <end position="25"/>
    </location>
</feature>
<proteinExistence type="predicted"/>
<evidence type="ECO:0000256" key="8">
    <source>
        <dbReference type="SAM" id="SignalP"/>
    </source>
</evidence>
<dbReference type="Proteomes" id="UP001634393">
    <property type="component" value="Unassembled WGS sequence"/>
</dbReference>
<name>A0ABD3SXM8_9LAMI</name>
<evidence type="ECO:0000259" key="9">
    <source>
        <dbReference type="Pfam" id="PF08263"/>
    </source>
</evidence>
<keyword evidence="6" id="KW-1133">Transmembrane helix</keyword>
<dbReference type="EMBL" id="JBJXBP010000005">
    <property type="protein sequence ID" value="KAL3829215.1"/>
    <property type="molecule type" value="Genomic_DNA"/>
</dbReference>
<dbReference type="Pfam" id="PF08263">
    <property type="entry name" value="LRRNT_2"/>
    <property type="match status" value="1"/>
</dbReference>
<keyword evidence="7" id="KW-0472">Membrane</keyword>
<protein>
    <recommendedName>
        <fullName evidence="9">Leucine-rich repeat-containing N-terminal plant-type domain-containing protein</fullName>
    </recommendedName>
</protein>
<evidence type="ECO:0000313" key="11">
    <source>
        <dbReference type="Proteomes" id="UP001634393"/>
    </source>
</evidence>
<keyword evidence="11" id="KW-1185">Reference proteome</keyword>
<feature type="domain" description="Leucine-rich repeat-containing N-terminal plant-type" evidence="9">
    <location>
        <begin position="31"/>
        <end position="77"/>
    </location>
</feature>
<dbReference type="Pfam" id="PF00560">
    <property type="entry name" value="LRR_1"/>
    <property type="match status" value="3"/>
</dbReference>
<dbReference type="FunFam" id="3.80.10.10:FF:000129">
    <property type="entry name" value="Leucine-rich repeat receptor-like kinase"/>
    <property type="match status" value="1"/>
</dbReference>
<comment type="caution">
    <text evidence="10">The sequence shown here is derived from an EMBL/GenBank/DDBJ whole genome shotgun (WGS) entry which is preliminary data.</text>
</comment>
<dbReference type="InterPro" id="IPR001611">
    <property type="entry name" value="Leu-rich_rpt"/>
</dbReference>
<keyword evidence="2" id="KW-0433">Leucine-rich repeat</keyword>
<dbReference type="InterPro" id="IPR032675">
    <property type="entry name" value="LRR_dom_sf"/>
</dbReference>
<feature type="chain" id="PRO_5044740932" description="Leucine-rich repeat-containing N-terminal plant-type domain-containing protein" evidence="8">
    <location>
        <begin position="26"/>
        <end position="406"/>
    </location>
</feature>
<evidence type="ECO:0000313" key="10">
    <source>
        <dbReference type="EMBL" id="KAL3829215.1"/>
    </source>
</evidence>
<keyword evidence="4 8" id="KW-0732">Signal</keyword>
<dbReference type="Pfam" id="PF13855">
    <property type="entry name" value="LRR_8"/>
    <property type="match status" value="1"/>
</dbReference>
<dbReference type="InterPro" id="IPR013210">
    <property type="entry name" value="LRR_N_plant-typ"/>
</dbReference>
<dbReference type="FunFam" id="3.80.10.10:FF:000383">
    <property type="entry name" value="Leucine-rich repeat receptor protein kinase EMS1"/>
    <property type="match status" value="1"/>
</dbReference>
<evidence type="ECO:0000256" key="2">
    <source>
        <dbReference type="ARBA" id="ARBA00022614"/>
    </source>
</evidence>
<dbReference type="Gene3D" id="3.80.10.10">
    <property type="entry name" value="Ribonuclease Inhibitor"/>
    <property type="match status" value="3"/>
</dbReference>
<dbReference type="SUPFAM" id="SSF52058">
    <property type="entry name" value="L domain-like"/>
    <property type="match status" value="1"/>
</dbReference>
<evidence type="ECO:0000256" key="5">
    <source>
        <dbReference type="ARBA" id="ARBA00022737"/>
    </source>
</evidence>